<evidence type="ECO:0000313" key="1">
    <source>
        <dbReference type="EMBL" id="KAJ8686575.1"/>
    </source>
</evidence>
<reference evidence="1" key="1">
    <citation type="submission" date="2023-04" db="EMBL/GenBank/DDBJ databases">
        <title>A chromosome-level genome assembly of the parasitoid wasp Eretmocerus hayati.</title>
        <authorList>
            <person name="Zhong Y."/>
            <person name="Liu S."/>
            <person name="Liu Y."/>
        </authorList>
    </citation>
    <scope>NUCLEOTIDE SEQUENCE</scope>
    <source>
        <strain evidence="1">ZJU_SS_LIU_2023</strain>
    </source>
</reference>
<dbReference type="EMBL" id="CM056741">
    <property type="protein sequence ID" value="KAJ8686575.1"/>
    <property type="molecule type" value="Genomic_DNA"/>
</dbReference>
<gene>
    <name evidence="1" type="ORF">QAD02_022369</name>
</gene>
<dbReference type="Proteomes" id="UP001239111">
    <property type="component" value="Chromosome 1"/>
</dbReference>
<evidence type="ECO:0000313" key="2">
    <source>
        <dbReference type="Proteomes" id="UP001239111"/>
    </source>
</evidence>
<name>A0ACC2PSJ9_9HYME</name>
<accession>A0ACC2PSJ9</accession>
<comment type="caution">
    <text evidence="1">The sequence shown here is derived from an EMBL/GenBank/DDBJ whole genome shotgun (WGS) entry which is preliminary data.</text>
</comment>
<keyword evidence="2" id="KW-1185">Reference proteome</keyword>
<sequence length="112" mass="13067">MIPDNEDQCPASRTSSNPVSSVTIGPFIQEKYHHHGEHSSPPIQSLNSQHKQREQLKQREQNQQYEQLQQDETAWSKYQRFTESMKSRGQIFDRKLLLEAMFRGSDLVYSAS</sequence>
<protein>
    <submittedName>
        <fullName evidence="1">Uncharacterized protein</fullName>
    </submittedName>
</protein>
<proteinExistence type="predicted"/>
<organism evidence="1 2">
    <name type="scientific">Eretmocerus hayati</name>
    <dbReference type="NCBI Taxonomy" id="131215"/>
    <lineage>
        <taxon>Eukaryota</taxon>
        <taxon>Metazoa</taxon>
        <taxon>Ecdysozoa</taxon>
        <taxon>Arthropoda</taxon>
        <taxon>Hexapoda</taxon>
        <taxon>Insecta</taxon>
        <taxon>Pterygota</taxon>
        <taxon>Neoptera</taxon>
        <taxon>Endopterygota</taxon>
        <taxon>Hymenoptera</taxon>
        <taxon>Apocrita</taxon>
        <taxon>Proctotrupomorpha</taxon>
        <taxon>Chalcidoidea</taxon>
        <taxon>Aphelinidae</taxon>
        <taxon>Aphelininae</taxon>
        <taxon>Eretmocerus</taxon>
    </lineage>
</organism>